<feature type="region of interest" description="Disordered" evidence="3">
    <location>
        <begin position="1"/>
        <end position="387"/>
    </location>
</feature>
<name>A0A0C4DRL7_MAGP6</name>
<feature type="compositionally biased region" description="Acidic residues" evidence="3">
    <location>
        <begin position="299"/>
        <end position="316"/>
    </location>
</feature>
<protein>
    <recommendedName>
        <fullName evidence="7">SPT2 chromatin protein</fullName>
    </recommendedName>
</protein>
<dbReference type="AlphaFoldDB" id="A0A0C4DRL7"/>
<reference evidence="5" key="5">
    <citation type="submission" date="2015-06" db="UniProtKB">
        <authorList>
            <consortium name="EnsemblFungi"/>
        </authorList>
    </citation>
    <scope>IDENTIFICATION</scope>
    <source>
        <strain evidence="5">ATCC 64411</strain>
    </source>
</reference>
<accession>A0A0C4DRL7</accession>
<dbReference type="Proteomes" id="UP000011715">
    <property type="component" value="Unassembled WGS sequence"/>
</dbReference>
<keyword evidence="6" id="KW-1185">Reference proteome</keyword>
<organism evidence="5 6">
    <name type="scientific">Magnaporthiopsis poae (strain ATCC 64411 / 73-15)</name>
    <name type="common">Kentucky bluegrass fungus</name>
    <name type="synonym">Magnaporthe poae</name>
    <dbReference type="NCBI Taxonomy" id="644358"/>
    <lineage>
        <taxon>Eukaryota</taxon>
        <taxon>Fungi</taxon>
        <taxon>Dikarya</taxon>
        <taxon>Ascomycota</taxon>
        <taxon>Pezizomycotina</taxon>
        <taxon>Sordariomycetes</taxon>
        <taxon>Sordariomycetidae</taxon>
        <taxon>Magnaporthales</taxon>
        <taxon>Magnaporthaceae</taxon>
        <taxon>Magnaporthiopsis</taxon>
    </lineage>
</organism>
<feature type="compositionally biased region" description="Acidic residues" evidence="3">
    <location>
        <begin position="329"/>
        <end position="348"/>
    </location>
</feature>
<dbReference type="SMART" id="SM00784">
    <property type="entry name" value="SPT2"/>
    <property type="match status" value="1"/>
</dbReference>
<feature type="compositionally biased region" description="Polar residues" evidence="3">
    <location>
        <begin position="42"/>
        <end position="53"/>
    </location>
</feature>
<feature type="compositionally biased region" description="Basic and acidic residues" evidence="3">
    <location>
        <begin position="349"/>
        <end position="375"/>
    </location>
</feature>
<feature type="compositionally biased region" description="Polar residues" evidence="3">
    <location>
        <begin position="82"/>
        <end position="98"/>
    </location>
</feature>
<evidence type="ECO:0000256" key="3">
    <source>
        <dbReference type="SAM" id="MobiDB-lite"/>
    </source>
</evidence>
<feature type="compositionally biased region" description="Low complexity" evidence="3">
    <location>
        <begin position="17"/>
        <end position="27"/>
    </location>
</feature>
<dbReference type="Pfam" id="PF08243">
    <property type="entry name" value="SPT2"/>
    <property type="match status" value="1"/>
</dbReference>
<dbReference type="EMBL" id="GL876967">
    <property type="protein sequence ID" value="KLU83470.1"/>
    <property type="molecule type" value="Genomic_DNA"/>
</dbReference>
<dbReference type="OMA" id="QHKKVEK"/>
<gene>
    <name evidence="4" type="ORF">MAPG_02530</name>
</gene>
<feature type="compositionally biased region" description="Basic residues" evidence="3">
    <location>
        <begin position="376"/>
        <end position="387"/>
    </location>
</feature>
<feature type="compositionally biased region" description="Basic and acidic residues" evidence="3">
    <location>
        <begin position="155"/>
        <end position="179"/>
    </location>
</feature>
<dbReference type="OrthoDB" id="5430658at2759"/>
<evidence type="ECO:0000256" key="1">
    <source>
        <dbReference type="ARBA" id="ARBA00006461"/>
    </source>
</evidence>
<dbReference type="EMBL" id="ADBL01000630">
    <property type="status" value="NOT_ANNOTATED_CDS"/>
    <property type="molecule type" value="Genomic_DNA"/>
</dbReference>
<feature type="compositionally biased region" description="Basic and acidic residues" evidence="3">
    <location>
        <begin position="30"/>
        <end position="39"/>
    </location>
</feature>
<dbReference type="VEuPathDB" id="FungiDB:MAPG_02530"/>
<feature type="compositionally biased region" description="Low complexity" evidence="3">
    <location>
        <begin position="259"/>
        <end position="277"/>
    </location>
</feature>
<dbReference type="InterPro" id="IPR013256">
    <property type="entry name" value="Chromatin_SPT2"/>
</dbReference>
<dbReference type="eggNOG" id="ENOG502SCZV">
    <property type="taxonomic scope" value="Eukaryota"/>
</dbReference>
<dbReference type="EnsemblFungi" id="MAPG_02530T0">
    <property type="protein sequence ID" value="MAPG_02530T0"/>
    <property type="gene ID" value="MAPG_02530"/>
</dbReference>
<evidence type="ECO:0008006" key="7">
    <source>
        <dbReference type="Google" id="ProtNLM"/>
    </source>
</evidence>
<evidence type="ECO:0000313" key="5">
    <source>
        <dbReference type="EnsemblFungi" id="MAPG_02530T0"/>
    </source>
</evidence>
<comment type="similarity">
    <text evidence="1">Belongs to the SPT2 family.</text>
</comment>
<keyword evidence="2" id="KW-0175">Coiled coil</keyword>
<reference evidence="5" key="4">
    <citation type="journal article" date="2015" name="G3 (Bethesda)">
        <title>Genome sequences of three phytopathogenic species of the Magnaporthaceae family of fungi.</title>
        <authorList>
            <person name="Okagaki L.H."/>
            <person name="Nunes C.C."/>
            <person name="Sailsbery J."/>
            <person name="Clay B."/>
            <person name="Brown D."/>
            <person name="John T."/>
            <person name="Oh Y."/>
            <person name="Young N."/>
            <person name="Fitzgerald M."/>
            <person name="Haas B.J."/>
            <person name="Zeng Q."/>
            <person name="Young S."/>
            <person name="Adiconis X."/>
            <person name="Fan L."/>
            <person name="Levin J.Z."/>
            <person name="Mitchell T.K."/>
            <person name="Okubara P.A."/>
            <person name="Farman M.L."/>
            <person name="Kohn L.M."/>
            <person name="Birren B."/>
            <person name="Ma L.-J."/>
            <person name="Dean R.A."/>
        </authorList>
    </citation>
    <scope>NUCLEOTIDE SEQUENCE</scope>
    <source>
        <strain evidence="5">ATCC 64411 / 73-15</strain>
    </source>
</reference>
<reference evidence="4" key="3">
    <citation type="submission" date="2011-03" db="EMBL/GenBank/DDBJ databases">
        <title>Annotation of Magnaporthe poae ATCC 64411.</title>
        <authorList>
            <person name="Ma L.-J."/>
            <person name="Dead R."/>
            <person name="Young S.K."/>
            <person name="Zeng Q."/>
            <person name="Gargeya S."/>
            <person name="Fitzgerald M."/>
            <person name="Haas B."/>
            <person name="Abouelleil A."/>
            <person name="Alvarado L."/>
            <person name="Arachchi H.M."/>
            <person name="Berlin A."/>
            <person name="Brown A."/>
            <person name="Chapman S.B."/>
            <person name="Chen Z."/>
            <person name="Dunbar C."/>
            <person name="Freedman E."/>
            <person name="Gearin G."/>
            <person name="Gellesch M."/>
            <person name="Goldberg J."/>
            <person name="Griggs A."/>
            <person name="Gujja S."/>
            <person name="Heiman D."/>
            <person name="Howarth C."/>
            <person name="Larson L."/>
            <person name="Lui A."/>
            <person name="MacDonald P.J.P."/>
            <person name="Mehta T."/>
            <person name="Montmayeur A."/>
            <person name="Murphy C."/>
            <person name="Neiman D."/>
            <person name="Pearson M."/>
            <person name="Priest M."/>
            <person name="Roberts A."/>
            <person name="Saif S."/>
            <person name="Shea T."/>
            <person name="Shenoy N."/>
            <person name="Sisk P."/>
            <person name="Stolte C."/>
            <person name="Sykes S."/>
            <person name="Yandava C."/>
            <person name="Wortman J."/>
            <person name="Nusbaum C."/>
            <person name="Birren B."/>
        </authorList>
    </citation>
    <scope>NUCLEOTIDE SEQUENCE</scope>
    <source>
        <strain evidence="4">ATCC 64411</strain>
    </source>
</reference>
<reference evidence="6" key="2">
    <citation type="submission" date="2010-05" db="EMBL/GenBank/DDBJ databases">
        <title>The genome sequence of Magnaporthe poae strain ATCC 64411.</title>
        <authorList>
            <person name="Ma L.-J."/>
            <person name="Dead R."/>
            <person name="Young S."/>
            <person name="Zeng Q."/>
            <person name="Koehrsen M."/>
            <person name="Alvarado L."/>
            <person name="Berlin A."/>
            <person name="Chapman S.B."/>
            <person name="Chen Z."/>
            <person name="Freedman E."/>
            <person name="Gellesch M."/>
            <person name="Goldberg J."/>
            <person name="Griggs A."/>
            <person name="Gujja S."/>
            <person name="Heilman E.R."/>
            <person name="Heiman D."/>
            <person name="Hepburn T."/>
            <person name="Howarth C."/>
            <person name="Jen D."/>
            <person name="Larson L."/>
            <person name="Mehta T."/>
            <person name="Neiman D."/>
            <person name="Pearson M."/>
            <person name="Roberts A."/>
            <person name="Saif S."/>
            <person name="Shea T."/>
            <person name="Shenoy N."/>
            <person name="Sisk P."/>
            <person name="Stolte C."/>
            <person name="Sykes S."/>
            <person name="Walk T."/>
            <person name="White J."/>
            <person name="Yandava C."/>
            <person name="Haas B."/>
            <person name="Nusbaum C."/>
            <person name="Birren B."/>
        </authorList>
    </citation>
    <scope>NUCLEOTIDE SEQUENCE [LARGE SCALE GENOMIC DNA]</scope>
    <source>
        <strain evidence="6">ATCC 64411 / 73-15</strain>
    </source>
</reference>
<proteinExistence type="inferred from homology"/>
<sequence>MPIGDLLASITGEKPKSSSVPPKTSLPSKRKAEDDDSRNRAQKSQRTTSSTDVRSFPAPRKGDSAATPSVTKSVPRPAADSVRSSSGNGTIRPVSSQPVRPRLVPATGPRVSSHQSPDSLAMAKSAPKKGSFAEIMARAVKAQQSMGQVGKIQHKPLDKVPPKRDRADNKTDGSRDPRRIGKGQAALNATSQRGGMNGGSVAKNGDRNTDSGRSPGPQASRPGGNGKKDAAPAPEVKKPKKAAIATTGYQGTARPPPGASSKRGPAAAASASNSARNGADHRRHMPFGGARSRSRRDDEYDEMDDFIDDDEDDPEESGYRPAQYRYASEEDESDMEAGLSDIDEEEREAEILGRREDREQEALEQRLKREKEERKRRFMQAAAAKRR</sequence>
<evidence type="ECO:0000313" key="4">
    <source>
        <dbReference type="EMBL" id="KLU83470.1"/>
    </source>
</evidence>
<reference evidence="4" key="1">
    <citation type="submission" date="2010-05" db="EMBL/GenBank/DDBJ databases">
        <title>The Genome Sequence of Magnaporthe poae strain ATCC 64411.</title>
        <authorList>
            <consortium name="The Broad Institute Genome Sequencing Platform"/>
            <consortium name="Broad Institute Genome Sequencing Center for Infectious Disease"/>
            <person name="Ma L.-J."/>
            <person name="Dead R."/>
            <person name="Young S."/>
            <person name="Zeng Q."/>
            <person name="Koehrsen M."/>
            <person name="Alvarado L."/>
            <person name="Berlin A."/>
            <person name="Chapman S.B."/>
            <person name="Chen Z."/>
            <person name="Freedman E."/>
            <person name="Gellesch M."/>
            <person name="Goldberg J."/>
            <person name="Griggs A."/>
            <person name="Gujja S."/>
            <person name="Heilman E.R."/>
            <person name="Heiman D."/>
            <person name="Hepburn T."/>
            <person name="Howarth C."/>
            <person name="Jen D."/>
            <person name="Larson L."/>
            <person name="Mehta T."/>
            <person name="Neiman D."/>
            <person name="Pearson M."/>
            <person name="Roberts A."/>
            <person name="Saif S."/>
            <person name="Shea T."/>
            <person name="Shenoy N."/>
            <person name="Sisk P."/>
            <person name="Stolte C."/>
            <person name="Sykes S."/>
            <person name="Walk T."/>
            <person name="White J."/>
            <person name="Yandava C."/>
            <person name="Haas B."/>
            <person name="Nusbaum C."/>
            <person name="Birren B."/>
        </authorList>
    </citation>
    <scope>NUCLEOTIDE SEQUENCE</scope>
    <source>
        <strain evidence="4">ATCC 64411</strain>
    </source>
</reference>
<dbReference type="STRING" id="644358.A0A0C4DRL7"/>
<evidence type="ECO:0000256" key="2">
    <source>
        <dbReference type="ARBA" id="ARBA00023054"/>
    </source>
</evidence>
<evidence type="ECO:0000313" key="6">
    <source>
        <dbReference type="Proteomes" id="UP000011715"/>
    </source>
</evidence>